<dbReference type="OrthoDB" id="2427847at2"/>
<dbReference type="STRING" id="1321606.SAMD00020551_1100"/>
<dbReference type="Proteomes" id="UP000031014">
    <property type="component" value="Unassembled WGS sequence"/>
</dbReference>
<dbReference type="RefSeq" id="WP_041964860.1">
    <property type="nucleotide sequence ID" value="NZ_BASE01000023.1"/>
</dbReference>
<accession>A0A0A8WZ31</accession>
<feature type="transmembrane region" description="Helical" evidence="1">
    <location>
        <begin position="40"/>
        <end position="59"/>
    </location>
</feature>
<keyword evidence="1" id="KW-0472">Membrane</keyword>
<sequence>MNYITFGRFTLPADLLAAFAAIFIGALIYRAREKKSIDDWYWNSFFLYIAIYKLSYVIFNFKLFIDTPFSLVYFNGGTEGQILAYIGIAIYLYWLTRKKGSTIKPGEYLPVYFIFFLVYWTGLFAFSQDYLATSIQAVLLLGYILFFIKNIKLIAEYAILFLMLEALILSLFSDMLSLENILIFALGIYLIIFQRFNKEEIQH</sequence>
<organism evidence="2 3">
    <name type="scientific">Mesobacillus selenatarsenatis (strain DSM 18680 / JCM 14380 / FERM P-15431 / SF-1)</name>
    <dbReference type="NCBI Taxonomy" id="1321606"/>
    <lineage>
        <taxon>Bacteria</taxon>
        <taxon>Bacillati</taxon>
        <taxon>Bacillota</taxon>
        <taxon>Bacilli</taxon>
        <taxon>Bacillales</taxon>
        <taxon>Bacillaceae</taxon>
        <taxon>Mesobacillus</taxon>
    </lineage>
</organism>
<evidence type="ECO:0000256" key="1">
    <source>
        <dbReference type="SAM" id="Phobius"/>
    </source>
</evidence>
<dbReference type="EMBL" id="BASE01000023">
    <property type="protein sequence ID" value="GAM12965.1"/>
    <property type="molecule type" value="Genomic_DNA"/>
</dbReference>
<keyword evidence="3" id="KW-1185">Reference proteome</keyword>
<feature type="transmembrane region" description="Helical" evidence="1">
    <location>
        <begin position="178"/>
        <end position="196"/>
    </location>
</feature>
<name>A0A0A8WZ31_MESS1</name>
<feature type="transmembrane region" description="Helical" evidence="1">
    <location>
        <begin position="71"/>
        <end position="94"/>
    </location>
</feature>
<comment type="caution">
    <text evidence="2">The sequence shown here is derived from an EMBL/GenBank/DDBJ whole genome shotgun (WGS) entry which is preliminary data.</text>
</comment>
<dbReference type="AlphaFoldDB" id="A0A0A8WZ31"/>
<protein>
    <submittedName>
        <fullName evidence="2">Putative cytochrome c biogenesis protein</fullName>
    </submittedName>
</protein>
<feature type="transmembrane region" description="Helical" evidence="1">
    <location>
        <begin position="155"/>
        <end position="172"/>
    </location>
</feature>
<feature type="transmembrane region" description="Helical" evidence="1">
    <location>
        <begin position="130"/>
        <end position="148"/>
    </location>
</feature>
<gene>
    <name evidence="2" type="ORF">SAMD00020551_1100</name>
</gene>
<reference evidence="2 3" key="1">
    <citation type="submission" date="2013-06" db="EMBL/GenBank/DDBJ databases">
        <title>Whole genome shotgun sequence of Bacillus selenatarsenatis SF-1.</title>
        <authorList>
            <person name="Kuroda M."/>
            <person name="Sei K."/>
            <person name="Yamashita M."/>
            <person name="Ike M."/>
        </authorList>
    </citation>
    <scope>NUCLEOTIDE SEQUENCE [LARGE SCALE GENOMIC DNA]</scope>
    <source>
        <strain evidence="2 3">SF-1</strain>
    </source>
</reference>
<keyword evidence="1" id="KW-1133">Transmembrane helix</keyword>
<keyword evidence="1" id="KW-0812">Transmembrane</keyword>
<evidence type="ECO:0000313" key="3">
    <source>
        <dbReference type="Proteomes" id="UP000031014"/>
    </source>
</evidence>
<feature type="transmembrane region" description="Helical" evidence="1">
    <location>
        <begin position="6"/>
        <end position="28"/>
    </location>
</feature>
<evidence type="ECO:0000313" key="2">
    <source>
        <dbReference type="EMBL" id="GAM12965.1"/>
    </source>
</evidence>
<proteinExistence type="predicted"/>
<feature type="transmembrane region" description="Helical" evidence="1">
    <location>
        <begin position="106"/>
        <end position="124"/>
    </location>
</feature>